<keyword evidence="3" id="KW-0812">Transmembrane</keyword>
<dbReference type="InterPro" id="IPR051723">
    <property type="entry name" value="Bact_OM_Invasion-Related"/>
</dbReference>
<proteinExistence type="predicted"/>
<gene>
    <name evidence="7" type="ORF">FE392_19405</name>
</gene>
<accession>A0ABU4SF59</accession>
<dbReference type="Proteomes" id="UP001271890">
    <property type="component" value="Unassembled WGS sequence"/>
</dbReference>
<comment type="caution">
    <text evidence="7">The sequence shown here is derived from an EMBL/GenBank/DDBJ whole genome shotgun (WGS) entry which is preliminary data.</text>
</comment>
<evidence type="ECO:0000256" key="1">
    <source>
        <dbReference type="ARBA" id="ARBA00004141"/>
    </source>
</evidence>
<dbReference type="EMBL" id="VCDN01000157">
    <property type="protein sequence ID" value="MDX7989425.1"/>
    <property type="molecule type" value="Genomic_DNA"/>
</dbReference>
<dbReference type="SUPFAM" id="SSF56925">
    <property type="entry name" value="OMPA-like"/>
    <property type="match status" value="1"/>
</dbReference>
<dbReference type="PANTHER" id="PTHR35892">
    <property type="entry name" value="OUTER MEMBRANE PROTEIN PAGN-RELATED"/>
    <property type="match status" value="1"/>
</dbReference>
<reference evidence="8" key="1">
    <citation type="journal article" date="2024" name="Toxins">
        <title>Genome Sequence Analysis of Native Xenorhabdus Strains Isolated from Entomopathogenic Nematodes in Argentina.</title>
        <authorList>
            <person name="Palma L."/>
            <person name="Frizzo L."/>
            <person name="Kaiser S."/>
            <person name="Berry C."/>
            <person name="Caballero P."/>
            <person name="Bode H.B."/>
            <person name="Del Valle E.E."/>
        </authorList>
    </citation>
    <scope>NUCLEOTIDE SEQUENCE [LARGE SCALE GENOMIC DNA]</scope>
    <source>
        <strain evidence="8">12</strain>
    </source>
</reference>
<dbReference type="InterPro" id="IPR011250">
    <property type="entry name" value="OMP/PagP_B-barrel"/>
</dbReference>
<comment type="subcellular location">
    <subcellularLocation>
        <location evidence="1">Membrane</location>
        <topology evidence="1">Multi-pass membrane protein</topology>
    </subcellularLocation>
</comment>
<dbReference type="Gene3D" id="2.40.160.20">
    <property type="match status" value="1"/>
</dbReference>
<evidence type="ECO:0000256" key="5">
    <source>
        <dbReference type="ARBA" id="ARBA00023136"/>
    </source>
</evidence>
<sequence>MKKNLLISTVLVGLAMTSLTANANGKHTISAGYALSKFQGEKDEDLKDPKGLNAKYRYEFNENLGIVGSFTRTTQKYNSTDSSSKHSFDFSYNALMAGPSYRFNEYVSIYALLGAAYAEASGDITDYSSYGYTKDTYGENTTSAAYGAGVQFNPISNVAIDVSYEYTKLYEEKLGTFVVGIGYRF</sequence>
<keyword evidence="8" id="KW-1185">Reference proteome</keyword>
<feature type="chain" id="PRO_5047415910" description="Attachment invasion locus protein" evidence="6">
    <location>
        <begin position="24"/>
        <end position="185"/>
    </location>
</feature>
<evidence type="ECO:0000256" key="6">
    <source>
        <dbReference type="SAM" id="SignalP"/>
    </source>
</evidence>
<dbReference type="PROSITE" id="PS00695">
    <property type="entry name" value="ENT_VIR_OMP_2"/>
    <property type="match status" value="1"/>
</dbReference>
<keyword evidence="4 6" id="KW-0732">Signal</keyword>
<dbReference type="Pfam" id="PF06316">
    <property type="entry name" value="Ail_Lom"/>
    <property type="match status" value="1"/>
</dbReference>
<dbReference type="InterPro" id="IPR000758">
    <property type="entry name" value="Enterovir_OMP"/>
</dbReference>
<evidence type="ECO:0008006" key="9">
    <source>
        <dbReference type="Google" id="ProtNLM"/>
    </source>
</evidence>
<evidence type="ECO:0000313" key="7">
    <source>
        <dbReference type="EMBL" id="MDX7989425.1"/>
    </source>
</evidence>
<dbReference type="PANTHER" id="PTHR35892:SF2">
    <property type="entry name" value="OUTER MEMBRANE PROTEIN PAGN"/>
    <property type="match status" value="1"/>
</dbReference>
<dbReference type="PRINTS" id="PR00316">
    <property type="entry name" value="ENTEROVIROMP"/>
</dbReference>
<evidence type="ECO:0000313" key="8">
    <source>
        <dbReference type="Proteomes" id="UP001271890"/>
    </source>
</evidence>
<protein>
    <recommendedName>
        <fullName evidence="9">Attachment invasion locus protein</fullName>
    </recommendedName>
</protein>
<feature type="signal peptide" evidence="6">
    <location>
        <begin position="1"/>
        <end position="23"/>
    </location>
</feature>
<name>A0ABU4SF59_9GAMM</name>
<evidence type="ECO:0000256" key="3">
    <source>
        <dbReference type="ARBA" id="ARBA00022692"/>
    </source>
</evidence>
<keyword evidence="5" id="KW-0472">Membrane</keyword>
<keyword evidence="2" id="KW-1134">Transmembrane beta strand</keyword>
<organism evidence="7 8">
    <name type="scientific">Xenorhabdus santafensis</name>
    <dbReference type="NCBI Taxonomy" id="2582833"/>
    <lineage>
        <taxon>Bacteria</taxon>
        <taxon>Pseudomonadati</taxon>
        <taxon>Pseudomonadota</taxon>
        <taxon>Gammaproteobacteria</taxon>
        <taxon>Enterobacterales</taxon>
        <taxon>Morganellaceae</taxon>
        <taxon>Xenorhabdus</taxon>
    </lineage>
</organism>
<dbReference type="RefSeq" id="WP_319931794.1">
    <property type="nucleotide sequence ID" value="NZ_VCDN01000157.1"/>
</dbReference>
<evidence type="ECO:0000256" key="4">
    <source>
        <dbReference type="ARBA" id="ARBA00022729"/>
    </source>
</evidence>
<evidence type="ECO:0000256" key="2">
    <source>
        <dbReference type="ARBA" id="ARBA00022452"/>
    </source>
</evidence>